<dbReference type="STRING" id="47427.A0A2H3CP98"/>
<dbReference type="Proteomes" id="UP000217790">
    <property type="component" value="Unassembled WGS sequence"/>
</dbReference>
<evidence type="ECO:0000256" key="1">
    <source>
        <dbReference type="SAM" id="MobiDB-lite"/>
    </source>
</evidence>
<evidence type="ECO:0000313" key="4">
    <source>
        <dbReference type="Proteomes" id="UP000217790"/>
    </source>
</evidence>
<feature type="region of interest" description="Disordered" evidence="1">
    <location>
        <begin position="594"/>
        <end position="615"/>
    </location>
</feature>
<dbReference type="InParanoid" id="A0A2H3CP98"/>
<evidence type="ECO:0000256" key="2">
    <source>
        <dbReference type="SAM" id="SignalP"/>
    </source>
</evidence>
<keyword evidence="4" id="KW-1185">Reference proteome</keyword>
<evidence type="ECO:0000313" key="3">
    <source>
        <dbReference type="EMBL" id="PBK84855.1"/>
    </source>
</evidence>
<dbReference type="OrthoDB" id="2951530at2759"/>
<feature type="signal peptide" evidence="2">
    <location>
        <begin position="1"/>
        <end position="26"/>
    </location>
</feature>
<dbReference type="AlphaFoldDB" id="A0A2H3CP98"/>
<dbReference type="OMA" id="IMRFISE"/>
<sequence length="615" mass="69419">MIVRSHDCALIVLLHVFLLIWTQSGGFVAAGGGFYTGGLLCQGRHIPSSRRRYPDFTLTCTPTNFFPLAFTMSSLGTLPIELILKIFHMATFDGPDYNVPLALSHVSKDCRAIVSSEAHLWTTIELNDKSAVRRILAAGATIYDIFPSLSVYLRNSGKLPLNISVDYARLPRNASVGDSNDYAEPCKHGFTVQHAAVLGMILLDHLDRLEGFTVRTQSWEIYTVIVNQWTFCRFPLVKNWDVEYGTFADLCLLGDYPIMCKRDLQARESILTRNGGNHTAIDELTEIGQRCFPRLKRLRLNGTPHGWFFSATNLVELVLQNIPTQYRATDKLLQVILSNSQHTLQVLELNGSLHANVDNSSQRLSLPAVHTLKVGFAYIEEMSTLLRIAEFPALTDLSLWHLEDCLNEDQRHQCEMVEVFQEMTEKLPLHQLTALHIDAVSFPREDLHSTIAWDAVRNGTVAQAQYPVIMRFISELNALQALTLVRPRPLFLQSMGYSPPSSMLFLPSLKKLRFETSIPKECLHIAKYWRRRIEVLTLLSGGAFAGPGLEKLELLFPHTQDNAALAGWKNDPQPYAMSMGVEFQRERIPFLLDEDDLYMDDSDSDSDSDDAMDED</sequence>
<name>A0A2H3CP98_ARMGA</name>
<keyword evidence="2" id="KW-0732">Signal</keyword>
<protein>
    <recommendedName>
        <fullName evidence="5">F-box domain-containing protein</fullName>
    </recommendedName>
</protein>
<organism evidence="3 4">
    <name type="scientific">Armillaria gallica</name>
    <name type="common">Bulbous honey fungus</name>
    <name type="synonym">Armillaria bulbosa</name>
    <dbReference type="NCBI Taxonomy" id="47427"/>
    <lineage>
        <taxon>Eukaryota</taxon>
        <taxon>Fungi</taxon>
        <taxon>Dikarya</taxon>
        <taxon>Basidiomycota</taxon>
        <taxon>Agaricomycotina</taxon>
        <taxon>Agaricomycetes</taxon>
        <taxon>Agaricomycetidae</taxon>
        <taxon>Agaricales</taxon>
        <taxon>Marasmiineae</taxon>
        <taxon>Physalacriaceae</taxon>
        <taxon>Armillaria</taxon>
    </lineage>
</organism>
<accession>A0A2H3CP98</accession>
<feature type="chain" id="PRO_5013601489" description="F-box domain-containing protein" evidence="2">
    <location>
        <begin position="27"/>
        <end position="615"/>
    </location>
</feature>
<gene>
    <name evidence="3" type="ORF">ARMGADRAFT_597058</name>
</gene>
<dbReference type="EMBL" id="KZ293695">
    <property type="protein sequence ID" value="PBK84855.1"/>
    <property type="molecule type" value="Genomic_DNA"/>
</dbReference>
<proteinExistence type="predicted"/>
<evidence type="ECO:0008006" key="5">
    <source>
        <dbReference type="Google" id="ProtNLM"/>
    </source>
</evidence>
<reference evidence="4" key="1">
    <citation type="journal article" date="2017" name="Nat. Ecol. Evol.">
        <title>Genome expansion and lineage-specific genetic innovations in the forest pathogenic fungi Armillaria.</title>
        <authorList>
            <person name="Sipos G."/>
            <person name="Prasanna A.N."/>
            <person name="Walter M.C."/>
            <person name="O'Connor E."/>
            <person name="Balint B."/>
            <person name="Krizsan K."/>
            <person name="Kiss B."/>
            <person name="Hess J."/>
            <person name="Varga T."/>
            <person name="Slot J."/>
            <person name="Riley R."/>
            <person name="Boka B."/>
            <person name="Rigling D."/>
            <person name="Barry K."/>
            <person name="Lee J."/>
            <person name="Mihaltcheva S."/>
            <person name="LaButti K."/>
            <person name="Lipzen A."/>
            <person name="Waldron R."/>
            <person name="Moloney N.M."/>
            <person name="Sperisen C."/>
            <person name="Kredics L."/>
            <person name="Vagvoelgyi C."/>
            <person name="Patrignani A."/>
            <person name="Fitzpatrick D."/>
            <person name="Nagy I."/>
            <person name="Doyle S."/>
            <person name="Anderson J.B."/>
            <person name="Grigoriev I.V."/>
            <person name="Gueldener U."/>
            <person name="Muensterkoetter M."/>
            <person name="Nagy L.G."/>
        </authorList>
    </citation>
    <scope>NUCLEOTIDE SEQUENCE [LARGE SCALE GENOMIC DNA]</scope>
    <source>
        <strain evidence="4">Ar21-2</strain>
    </source>
</reference>